<dbReference type="RefSeq" id="WP_012110647.1">
    <property type="nucleotide sequence ID" value="NC_009719.1"/>
</dbReference>
<evidence type="ECO:0000313" key="4">
    <source>
        <dbReference type="EMBL" id="ABS63354.1"/>
    </source>
</evidence>
<organism evidence="4 5">
    <name type="scientific">Parvibaculum lavamentivorans (strain DS-1 / DSM 13023 / NCIMB 13966)</name>
    <dbReference type="NCBI Taxonomy" id="402881"/>
    <lineage>
        <taxon>Bacteria</taxon>
        <taxon>Pseudomonadati</taxon>
        <taxon>Pseudomonadota</taxon>
        <taxon>Alphaproteobacteria</taxon>
        <taxon>Hyphomicrobiales</taxon>
        <taxon>Parvibaculaceae</taxon>
        <taxon>Parvibaculum</taxon>
    </lineage>
</organism>
<reference evidence="4 5" key="1">
    <citation type="journal article" date="2011" name="Stand. Genomic Sci.">
        <title>Complete genome sequence of Parvibaculum lavamentivorans type strain (DS-1(T)).</title>
        <authorList>
            <person name="Schleheck D."/>
            <person name="Weiss M."/>
            <person name="Pitluck S."/>
            <person name="Bruce D."/>
            <person name="Land M.L."/>
            <person name="Han S."/>
            <person name="Saunders E."/>
            <person name="Tapia R."/>
            <person name="Detter C."/>
            <person name="Brettin T."/>
            <person name="Han J."/>
            <person name="Woyke T."/>
            <person name="Goodwin L."/>
            <person name="Pennacchio L."/>
            <person name="Nolan M."/>
            <person name="Cook A.M."/>
            <person name="Kjelleberg S."/>
            <person name="Thomas T."/>
        </authorList>
    </citation>
    <scope>NUCLEOTIDE SEQUENCE [LARGE SCALE GENOMIC DNA]</scope>
    <source>
        <strain evidence="5">DS-1 / DSM 13023 / NCIMB 13966</strain>
    </source>
</reference>
<dbReference type="SUPFAM" id="SSF53335">
    <property type="entry name" value="S-adenosyl-L-methionine-dependent methyltransferases"/>
    <property type="match status" value="1"/>
</dbReference>
<gene>
    <name evidence="4" type="ordered locus">Plav_1735</name>
</gene>
<evidence type="ECO:0000313" key="5">
    <source>
        <dbReference type="Proteomes" id="UP000006377"/>
    </source>
</evidence>
<dbReference type="GO" id="GO:0008757">
    <property type="term" value="F:S-adenosylmethionine-dependent methyltransferase activity"/>
    <property type="evidence" value="ECO:0007669"/>
    <property type="project" value="InterPro"/>
</dbReference>
<accession>A7HTX1</accession>
<dbReference type="CDD" id="cd02440">
    <property type="entry name" value="AdoMet_MTases"/>
    <property type="match status" value="1"/>
</dbReference>
<dbReference type="GO" id="GO:0032259">
    <property type="term" value="P:methylation"/>
    <property type="evidence" value="ECO:0007669"/>
    <property type="project" value="UniProtKB-KW"/>
</dbReference>
<keyword evidence="1 4" id="KW-0489">Methyltransferase</keyword>
<dbReference type="AlphaFoldDB" id="A7HTX1"/>
<evidence type="ECO:0000259" key="3">
    <source>
        <dbReference type="Pfam" id="PF08241"/>
    </source>
</evidence>
<dbReference type="InterPro" id="IPR050602">
    <property type="entry name" value="Malonyl-ACP_OMT"/>
</dbReference>
<dbReference type="PANTHER" id="PTHR13090">
    <property type="entry name" value="ARGININE-HYDROXYLASE NDUFAF5, MITOCHONDRIAL"/>
    <property type="match status" value="1"/>
</dbReference>
<dbReference type="eggNOG" id="COG2226">
    <property type="taxonomic scope" value="Bacteria"/>
</dbReference>
<keyword evidence="5" id="KW-1185">Reference proteome</keyword>
<protein>
    <submittedName>
        <fullName evidence="4">Methyltransferase type 11</fullName>
    </submittedName>
</protein>
<dbReference type="KEGG" id="pla:Plav_1735"/>
<dbReference type="Proteomes" id="UP000006377">
    <property type="component" value="Chromosome"/>
</dbReference>
<dbReference type="Pfam" id="PF08241">
    <property type="entry name" value="Methyltransf_11"/>
    <property type="match status" value="1"/>
</dbReference>
<name>A7HTX1_PARL1</name>
<evidence type="ECO:0000256" key="2">
    <source>
        <dbReference type="ARBA" id="ARBA00022679"/>
    </source>
</evidence>
<sequence length="320" mass="34597">MAPAIMMRAMPLPANQMLVFDRHVLRRRRDRAAPGFAAHDFLVQRAGDEVAERLAGINRDFDVALDLGSHRGALAEALRRTGTSPGKIGTLVSADLSPRMLREAPGLRVAADEEMLPFRGASLSLVTSILSLHWVNDLPGALIQIRRALKPDGLFLGALFGGETLTELRQSLAAAEIEMDGGLSPRVSPFADIRDVGSLLQRAGFALPVVDGDRVTVRYADPFKLMAELRGMGETNALAERRRTPLRRATMMRTAEIYREKFGLPDGRVPATFDIVIATGWAPHEDQQKPLAPGSARARLADALGADEIKAGEKTGPGGN</sequence>
<dbReference type="EMBL" id="CP000774">
    <property type="protein sequence ID" value="ABS63354.1"/>
    <property type="molecule type" value="Genomic_DNA"/>
</dbReference>
<dbReference type="STRING" id="402881.Plav_1735"/>
<dbReference type="PANTHER" id="PTHR13090:SF1">
    <property type="entry name" value="ARGININE-HYDROXYLASE NDUFAF5, MITOCHONDRIAL"/>
    <property type="match status" value="1"/>
</dbReference>
<dbReference type="InterPro" id="IPR029063">
    <property type="entry name" value="SAM-dependent_MTases_sf"/>
</dbReference>
<dbReference type="HOGENOM" id="CLU_046586_0_3_5"/>
<dbReference type="Gene3D" id="3.40.50.150">
    <property type="entry name" value="Vaccinia Virus protein VP39"/>
    <property type="match status" value="1"/>
</dbReference>
<feature type="domain" description="Methyltransferase type 11" evidence="3">
    <location>
        <begin position="65"/>
        <end position="156"/>
    </location>
</feature>
<proteinExistence type="predicted"/>
<dbReference type="InterPro" id="IPR013216">
    <property type="entry name" value="Methyltransf_11"/>
</dbReference>
<evidence type="ECO:0000256" key="1">
    <source>
        <dbReference type="ARBA" id="ARBA00022603"/>
    </source>
</evidence>
<keyword evidence="2 4" id="KW-0808">Transferase</keyword>